<evidence type="ECO:0000256" key="5">
    <source>
        <dbReference type="ARBA" id="ARBA00022631"/>
    </source>
</evidence>
<evidence type="ECO:0000256" key="6">
    <source>
        <dbReference type="ARBA" id="ARBA00022801"/>
    </source>
</evidence>
<dbReference type="InterPro" id="IPR036817">
    <property type="entry name" value="Transthyretin/HIU_hydrolase_sf"/>
</dbReference>
<dbReference type="Pfam" id="PF00576">
    <property type="entry name" value="Transthyretin"/>
    <property type="match status" value="1"/>
</dbReference>
<dbReference type="InterPro" id="IPR014306">
    <property type="entry name" value="Hydroxyisourate_hydrolase"/>
</dbReference>
<evidence type="ECO:0000313" key="10">
    <source>
        <dbReference type="Proteomes" id="UP000292564"/>
    </source>
</evidence>
<dbReference type="SMART" id="SM00095">
    <property type="entry name" value="TR_THY"/>
    <property type="match status" value="1"/>
</dbReference>
<dbReference type="CDD" id="cd05822">
    <property type="entry name" value="TLP_HIUase"/>
    <property type="match status" value="1"/>
</dbReference>
<comment type="subunit">
    <text evidence="4 7">Homotetramer.</text>
</comment>
<dbReference type="InterPro" id="IPR023416">
    <property type="entry name" value="Transthyretin/HIU_hydrolase_d"/>
</dbReference>
<dbReference type="PROSITE" id="PS00768">
    <property type="entry name" value="TRANSTHYRETIN_1"/>
    <property type="match status" value="1"/>
</dbReference>
<dbReference type="NCBIfam" id="TIGR02962">
    <property type="entry name" value="hdxy_isourate"/>
    <property type="match status" value="1"/>
</dbReference>
<dbReference type="Proteomes" id="UP000292564">
    <property type="component" value="Unassembled WGS sequence"/>
</dbReference>
<evidence type="ECO:0000256" key="3">
    <source>
        <dbReference type="ARBA" id="ARBA00009850"/>
    </source>
</evidence>
<organism evidence="9 10">
    <name type="scientific">Krasilnikovia cinnamomea</name>
    <dbReference type="NCBI Taxonomy" id="349313"/>
    <lineage>
        <taxon>Bacteria</taxon>
        <taxon>Bacillati</taxon>
        <taxon>Actinomycetota</taxon>
        <taxon>Actinomycetes</taxon>
        <taxon>Micromonosporales</taxon>
        <taxon>Micromonosporaceae</taxon>
        <taxon>Krasilnikovia</taxon>
    </lineage>
</organism>
<comment type="caution">
    <text evidence="9">The sequence shown here is derived from an EMBL/GenBank/DDBJ whole genome shotgun (WGS) entry which is preliminary data.</text>
</comment>
<comment type="catalytic activity">
    <reaction evidence="1 7">
        <text>5-hydroxyisourate + H2O = 5-hydroxy-2-oxo-4-ureido-2,5-dihydro-1H-imidazole-5-carboxylate + H(+)</text>
        <dbReference type="Rhea" id="RHEA:23736"/>
        <dbReference type="ChEBI" id="CHEBI:15377"/>
        <dbReference type="ChEBI" id="CHEBI:15378"/>
        <dbReference type="ChEBI" id="CHEBI:18072"/>
        <dbReference type="ChEBI" id="CHEBI:58639"/>
        <dbReference type="EC" id="3.5.2.17"/>
    </reaction>
</comment>
<dbReference type="PANTHER" id="PTHR10395">
    <property type="entry name" value="URICASE AND TRANSTHYRETIN-RELATED"/>
    <property type="match status" value="1"/>
</dbReference>
<feature type="domain" description="Transthyretin/hydroxyisourate hydrolase" evidence="8">
    <location>
        <begin position="10"/>
        <end position="119"/>
    </location>
</feature>
<evidence type="ECO:0000256" key="2">
    <source>
        <dbReference type="ARBA" id="ARBA00002704"/>
    </source>
</evidence>
<dbReference type="SUPFAM" id="SSF49472">
    <property type="entry name" value="Transthyretin (synonym: prealbumin)"/>
    <property type="match status" value="1"/>
</dbReference>
<dbReference type="EMBL" id="SHKY01000001">
    <property type="protein sequence ID" value="RZU49068.1"/>
    <property type="molecule type" value="Genomic_DNA"/>
</dbReference>
<protein>
    <recommendedName>
        <fullName evidence="7">5-hydroxyisourate hydrolase</fullName>
        <shortName evidence="7">HIU hydrolase</shortName>
        <shortName evidence="7">HIUHase</shortName>
        <ecNumber evidence="7">3.5.2.17</ecNumber>
    </recommendedName>
</protein>
<evidence type="ECO:0000256" key="1">
    <source>
        <dbReference type="ARBA" id="ARBA00001043"/>
    </source>
</evidence>
<dbReference type="PANTHER" id="PTHR10395:SF7">
    <property type="entry name" value="5-HYDROXYISOURATE HYDROLASE"/>
    <property type="match status" value="1"/>
</dbReference>
<evidence type="ECO:0000256" key="7">
    <source>
        <dbReference type="RuleBase" id="RU361270"/>
    </source>
</evidence>
<dbReference type="AlphaFoldDB" id="A0A4Q7ZEH5"/>
<keyword evidence="5 7" id="KW-0659">Purine metabolism</keyword>
<dbReference type="GO" id="GO:0033971">
    <property type="term" value="F:hydroxyisourate hydrolase activity"/>
    <property type="evidence" value="ECO:0007669"/>
    <property type="project" value="UniProtKB-EC"/>
</dbReference>
<evidence type="ECO:0000259" key="8">
    <source>
        <dbReference type="SMART" id="SM00095"/>
    </source>
</evidence>
<name>A0A4Q7ZEH5_9ACTN</name>
<evidence type="ECO:0000313" key="9">
    <source>
        <dbReference type="EMBL" id="RZU49068.1"/>
    </source>
</evidence>
<gene>
    <name evidence="9" type="ORF">EV385_0803</name>
</gene>
<proteinExistence type="inferred from homology"/>
<dbReference type="EC" id="3.5.2.17" evidence="7"/>
<comment type="similarity">
    <text evidence="3 7">Belongs to the transthyretin family. 5-hydroxyisourate hydrolase subfamily.</text>
</comment>
<dbReference type="OrthoDB" id="9792386at2"/>
<dbReference type="GO" id="GO:0006144">
    <property type="term" value="P:purine nucleobase metabolic process"/>
    <property type="evidence" value="ECO:0007669"/>
    <property type="project" value="UniProtKB-KW"/>
</dbReference>
<keyword evidence="6 7" id="KW-0378">Hydrolase</keyword>
<reference evidence="9 10" key="1">
    <citation type="submission" date="2019-02" db="EMBL/GenBank/DDBJ databases">
        <title>Sequencing the genomes of 1000 actinobacteria strains.</title>
        <authorList>
            <person name="Klenk H.-P."/>
        </authorList>
    </citation>
    <scope>NUCLEOTIDE SEQUENCE [LARGE SCALE GENOMIC DNA]</scope>
    <source>
        <strain evidence="9 10">DSM 45162</strain>
    </source>
</reference>
<dbReference type="InterPro" id="IPR023418">
    <property type="entry name" value="Thyroxine_BS"/>
</dbReference>
<dbReference type="Gene3D" id="2.60.40.180">
    <property type="entry name" value="Transthyretin/hydroxyisourate hydrolase domain"/>
    <property type="match status" value="1"/>
</dbReference>
<dbReference type="RefSeq" id="WP_130508206.1">
    <property type="nucleotide sequence ID" value="NZ_SHKY01000001.1"/>
</dbReference>
<keyword evidence="10" id="KW-1185">Reference proteome</keyword>
<comment type="function">
    <text evidence="2">Catalyzes the hydrolysis of 5-hydroxyisourate (HIU) to 2-oxo-4-hydroxy-4-carboxy-5-ureidoimidazoline (OHCU).</text>
</comment>
<accession>A0A4Q7ZEH5</accession>
<sequence length="120" mass="13767">MSSADGTEPESHARISTHILDTVAGEPARDVYVRLERHDTDGWRTVAEGRTDDDGRLRYQVGMHEWQAGGYRLLFYVEPYLGGKAFFPEITVAFHVHDPNRHYHVPLLLSRYGYTTYRGS</sequence>
<evidence type="ECO:0000256" key="4">
    <source>
        <dbReference type="ARBA" id="ARBA00011881"/>
    </source>
</evidence>